<reference evidence="3 4" key="1">
    <citation type="journal article" date="2019" name="Int. J. Syst. Evol. Microbiol.">
        <title>Streptomyces cyaneochromogenes sp. nov., a blue pigment-producing actinomycete from manganese-contaminated soil.</title>
        <authorList>
            <person name="Tang X."/>
            <person name="Zhao J."/>
            <person name="Li K."/>
            <person name="Chen Z."/>
            <person name="Sun Y."/>
            <person name="Gao J."/>
        </authorList>
    </citation>
    <scope>NUCLEOTIDE SEQUENCE [LARGE SCALE GENOMIC DNA]</scope>
    <source>
        <strain evidence="3 4">MK-45</strain>
    </source>
</reference>
<dbReference type="Proteomes" id="UP000280298">
    <property type="component" value="Chromosome"/>
</dbReference>
<gene>
    <name evidence="3" type="ORF">EJ357_12725</name>
</gene>
<accession>A0A3Q9ER50</accession>
<dbReference type="AlphaFoldDB" id="A0A3Q9ER50"/>
<dbReference type="InterPro" id="IPR007278">
    <property type="entry name" value="DUF397"/>
</dbReference>
<sequence length="65" mass="7052">MQHTPELNSAQWRRSSYSNTNGGECVEITEDFPGVVPVRDSKTPNGPALVVTAASWTAFVSTLKD</sequence>
<evidence type="ECO:0000259" key="2">
    <source>
        <dbReference type="Pfam" id="PF04149"/>
    </source>
</evidence>
<evidence type="ECO:0000256" key="1">
    <source>
        <dbReference type="SAM" id="MobiDB-lite"/>
    </source>
</evidence>
<keyword evidence="4" id="KW-1185">Reference proteome</keyword>
<organism evidence="3 4">
    <name type="scientific">Streptomyces cyaneochromogenes</name>
    <dbReference type="NCBI Taxonomy" id="2496836"/>
    <lineage>
        <taxon>Bacteria</taxon>
        <taxon>Bacillati</taxon>
        <taxon>Actinomycetota</taxon>
        <taxon>Actinomycetes</taxon>
        <taxon>Kitasatosporales</taxon>
        <taxon>Streptomycetaceae</taxon>
        <taxon>Streptomyces</taxon>
    </lineage>
</organism>
<evidence type="ECO:0000313" key="3">
    <source>
        <dbReference type="EMBL" id="AZQ34242.1"/>
    </source>
</evidence>
<feature type="domain" description="DUF397" evidence="2">
    <location>
        <begin position="10"/>
        <end position="64"/>
    </location>
</feature>
<name>A0A3Q9ER50_9ACTN</name>
<dbReference type="OrthoDB" id="4570646at2"/>
<dbReference type="Pfam" id="PF04149">
    <property type="entry name" value="DUF397"/>
    <property type="match status" value="1"/>
</dbReference>
<dbReference type="RefSeq" id="WP_126391659.1">
    <property type="nucleotide sequence ID" value="NZ_CP034539.1"/>
</dbReference>
<protein>
    <submittedName>
        <fullName evidence="3">DUF397 domain-containing protein</fullName>
    </submittedName>
</protein>
<evidence type="ECO:0000313" key="4">
    <source>
        <dbReference type="Proteomes" id="UP000280298"/>
    </source>
</evidence>
<feature type="region of interest" description="Disordered" evidence="1">
    <location>
        <begin position="1"/>
        <end position="20"/>
    </location>
</feature>
<proteinExistence type="predicted"/>
<dbReference type="KEGG" id="scya:EJ357_12725"/>
<dbReference type="EMBL" id="CP034539">
    <property type="protein sequence ID" value="AZQ34242.1"/>
    <property type="molecule type" value="Genomic_DNA"/>
</dbReference>